<dbReference type="Proteomes" id="UP001338125">
    <property type="component" value="Unassembled WGS sequence"/>
</dbReference>
<sequence>MSFSRIPSELIRAVAAQLVREADINALAQTSRRFYDIVDKYLYRSNRNTKVRSALAWAAGFGRLATAKKALRLGANIKACWGTWEPLHAAVANGHGDVVELLLEHGALPNKEEGGLLCEAAGEGHGDVVALLIRHGLEVDGQSFICETPLMAAATFAHESVVVLLLRLGANPHPLEADARSPLMCAAQGGSVACTELILRQGVDVNHHRNNYESALYWAVRKGHTGVIEVLLRNGAHIDRLPLFATAVPLLHFVRLFIDYGFDIETRSAAGLTLLSRAADELSEECLKLLLQNGADINTRDIQGLTPVMRACGRGDEAVVQPLLEHGATIEVDRIDHMTLNATISTGAYELVEMYLRAGIDVNLRAPNGYTPLIMAATNDDENITHLLIEKGAMLDVVNNNGESALIVAAQKDFQDIANLLLYSGADACIRDVDGETVLFKAAMHGNNRLITGVLDMGILHVDDTNDDGHTVLSVAAEFGQTELAKLLIERGADPNHRDNSG</sequence>
<dbReference type="Gene3D" id="1.25.40.20">
    <property type="entry name" value="Ankyrin repeat-containing domain"/>
    <property type="match status" value="5"/>
</dbReference>
<feature type="repeat" description="ANK" evidence="3">
    <location>
        <begin position="270"/>
        <end position="302"/>
    </location>
</feature>
<accession>A0ABR0S5Z2</accession>
<comment type="caution">
    <text evidence="4">The sequence shown here is derived from an EMBL/GenBank/DDBJ whole genome shotgun (WGS) entry which is preliminary data.</text>
</comment>
<dbReference type="SMART" id="SM00248">
    <property type="entry name" value="ANK"/>
    <property type="match status" value="12"/>
</dbReference>
<feature type="repeat" description="ANK" evidence="3">
    <location>
        <begin position="468"/>
        <end position="500"/>
    </location>
</feature>
<feature type="repeat" description="ANK" evidence="3">
    <location>
        <begin position="178"/>
        <end position="210"/>
    </location>
</feature>
<organism evidence="4 5">
    <name type="scientific">Cladobotryum mycophilum</name>
    <dbReference type="NCBI Taxonomy" id="491253"/>
    <lineage>
        <taxon>Eukaryota</taxon>
        <taxon>Fungi</taxon>
        <taxon>Dikarya</taxon>
        <taxon>Ascomycota</taxon>
        <taxon>Pezizomycotina</taxon>
        <taxon>Sordariomycetes</taxon>
        <taxon>Hypocreomycetidae</taxon>
        <taxon>Hypocreales</taxon>
        <taxon>Hypocreaceae</taxon>
        <taxon>Cladobotryum</taxon>
    </lineage>
</organism>
<evidence type="ECO:0000256" key="1">
    <source>
        <dbReference type="ARBA" id="ARBA00022737"/>
    </source>
</evidence>
<evidence type="ECO:0000313" key="4">
    <source>
        <dbReference type="EMBL" id="KAK5987226.1"/>
    </source>
</evidence>
<dbReference type="SUPFAM" id="SSF48403">
    <property type="entry name" value="Ankyrin repeat"/>
    <property type="match status" value="2"/>
</dbReference>
<keyword evidence="1" id="KW-0677">Repeat</keyword>
<evidence type="ECO:0000256" key="2">
    <source>
        <dbReference type="ARBA" id="ARBA00023043"/>
    </source>
</evidence>
<feature type="repeat" description="ANK" evidence="3">
    <location>
        <begin position="303"/>
        <end position="335"/>
    </location>
</feature>
<keyword evidence="2 3" id="KW-0040">ANK repeat</keyword>
<dbReference type="Pfam" id="PF00023">
    <property type="entry name" value="Ank"/>
    <property type="match status" value="1"/>
</dbReference>
<feature type="repeat" description="ANK" evidence="3">
    <location>
        <begin position="368"/>
        <end position="400"/>
    </location>
</feature>
<dbReference type="Pfam" id="PF12796">
    <property type="entry name" value="Ank_2"/>
    <property type="match status" value="4"/>
</dbReference>
<dbReference type="PROSITE" id="PS50088">
    <property type="entry name" value="ANK_REPEAT"/>
    <property type="match status" value="8"/>
</dbReference>
<reference evidence="4 5" key="1">
    <citation type="submission" date="2024-01" db="EMBL/GenBank/DDBJ databases">
        <title>Complete genome of Cladobotryum mycophilum ATHUM6906.</title>
        <authorList>
            <person name="Christinaki A.C."/>
            <person name="Myridakis A.I."/>
            <person name="Kouvelis V.N."/>
        </authorList>
    </citation>
    <scope>NUCLEOTIDE SEQUENCE [LARGE SCALE GENOMIC DNA]</scope>
    <source>
        <strain evidence="4 5">ATHUM6906</strain>
    </source>
</reference>
<name>A0ABR0S5Z2_9HYPO</name>
<evidence type="ECO:0000256" key="3">
    <source>
        <dbReference type="PROSITE-ProRule" id="PRU00023"/>
    </source>
</evidence>
<evidence type="ECO:0000313" key="5">
    <source>
        <dbReference type="Proteomes" id="UP001338125"/>
    </source>
</evidence>
<feature type="repeat" description="ANK" evidence="3">
    <location>
        <begin position="401"/>
        <end position="433"/>
    </location>
</feature>
<proteinExistence type="predicted"/>
<gene>
    <name evidence="4" type="ORF">PT974_11350</name>
</gene>
<feature type="repeat" description="ANK" evidence="3">
    <location>
        <begin position="86"/>
        <end position="114"/>
    </location>
</feature>
<keyword evidence="5" id="KW-1185">Reference proteome</keyword>
<dbReference type="PANTHER" id="PTHR24123:SF134">
    <property type="entry name" value="PFS DOMAIN-CONTAINING PROTEIN"/>
    <property type="match status" value="1"/>
</dbReference>
<dbReference type="PANTHER" id="PTHR24123">
    <property type="entry name" value="ANKYRIN REPEAT-CONTAINING"/>
    <property type="match status" value="1"/>
</dbReference>
<protein>
    <submittedName>
        <fullName evidence="4">Ankyrin repeat domain-containing protein 50</fullName>
    </submittedName>
</protein>
<dbReference type="InterPro" id="IPR036770">
    <property type="entry name" value="Ankyrin_rpt-contain_sf"/>
</dbReference>
<dbReference type="InterPro" id="IPR002110">
    <property type="entry name" value="Ankyrin_rpt"/>
</dbReference>
<feature type="repeat" description="ANK" evidence="3">
    <location>
        <begin position="211"/>
        <end position="239"/>
    </location>
</feature>
<dbReference type="EMBL" id="JAVFKD010000016">
    <property type="protein sequence ID" value="KAK5987226.1"/>
    <property type="molecule type" value="Genomic_DNA"/>
</dbReference>
<dbReference type="PROSITE" id="PS50297">
    <property type="entry name" value="ANK_REP_REGION"/>
    <property type="match status" value="8"/>
</dbReference>
<dbReference type="InterPro" id="IPR051165">
    <property type="entry name" value="Multifunctional_ANK_Repeat"/>
</dbReference>